<accession>A0ACC1TQ16</accession>
<comment type="caution">
    <text evidence="1">The sequence shown here is derived from an EMBL/GenBank/DDBJ whole genome shotgun (WGS) entry which is preliminary data.</text>
</comment>
<protein>
    <submittedName>
        <fullName evidence="1">Uncharacterized protein</fullName>
    </submittedName>
</protein>
<name>A0ACC1TQ16_9AGAR</name>
<proteinExistence type="predicted"/>
<keyword evidence="2" id="KW-1185">Reference proteome</keyword>
<reference evidence="1" key="1">
    <citation type="submission" date="2022-09" db="EMBL/GenBank/DDBJ databases">
        <title>A Global Phylogenomic Analysis of the Shiitake Genus Lentinula.</title>
        <authorList>
            <consortium name="DOE Joint Genome Institute"/>
            <person name="Sierra-Patev S."/>
            <person name="Min B."/>
            <person name="Naranjo-Ortiz M."/>
            <person name="Looney B."/>
            <person name="Konkel Z."/>
            <person name="Slot J.C."/>
            <person name="Sakamoto Y."/>
            <person name="Steenwyk J.L."/>
            <person name="Rokas A."/>
            <person name="Carro J."/>
            <person name="Camarero S."/>
            <person name="Ferreira P."/>
            <person name="Molpeceres G."/>
            <person name="Ruiz-Duenas F.J."/>
            <person name="Serrano A."/>
            <person name="Henrissat B."/>
            <person name="Drula E."/>
            <person name="Hughes K.W."/>
            <person name="Mata J.L."/>
            <person name="Ishikawa N.K."/>
            <person name="Vargas-Isla R."/>
            <person name="Ushijima S."/>
            <person name="Smith C.A."/>
            <person name="Ahrendt S."/>
            <person name="Andreopoulos W."/>
            <person name="He G."/>
            <person name="Labutti K."/>
            <person name="Lipzen A."/>
            <person name="Ng V."/>
            <person name="Riley R."/>
            <person name="Sandor L."/>
            <person name="Barry K."/>
            <person name="Martinez A.T."/>
            <person name="Xiao Y."/>
            <person name="Gibbons J.G."/>
            <person name="Terashima K."/>
            <person name="Grigoriev I.V."/>
            <person name="Hibbett D.S."/>
        </authorList>
    </citation>
    <scope>NUCLEOTIDE SEQUENCE</scope>
    <source>
        <strain evidence="1">TMI1499</strain>
    </source>
</reference>
<sequence>MEDSWVAGRRLAISELLNNKSPPVPCRRLAISDLLNLGDSPPRRRRLAISELLNQETGVPLVRTLIPELSNTEPGPPSGPQVTPSTFSQSLPSLTLSSSVNVAIQRQPIHANYRLNRKTTLSSVYQYSVGAVVEYPDSAVTGVGHLFEMNRGGDWHSPVLDFAYSRGQPCGQARGTSTSSLLVSSTTGEQVPCILRHSTCQGVKVCQFADIDRESHHFAANREELRDRLLRTKEAWNEFTSPLRSRFEKTVAYLAALTRSGCPHKTSNPVPVIGVDGPNENERRTMRRGYPELSNRCPGSMRYGVMIDGTPYIKDHFFDQAVGNGSYDTEYIEAVLSNDQEEISRIESEAESIGYGPKTECSTVVNRSSQRLVCAWSHRDGEGSLKQPKLELMPCSCTFREFIPVEEFRDACPYILIISKGPHSHPVPFPEKTPVSVKVELDQLLRKLDQDLADIAPRSFLRHPVVQSYLSTNHLKVYIESAKRSCFPAGTGWKGLLYVKERQDSELPCEEHYIRTMLELSTSEQLTDEEDLIEDQGTSSKDPLRIVICMSKTSGRRFLEAQYLQSDIAFKRIIGFYEFEVAYLDEFTNTSVTLCRVYLTKQTAFAHLQVLREVNKLLKKDFGQGLRWRHIHGLTINDYDNLILNWVVDQHRGQAKGIGLFLQELSAEQPRKQDFHQPHRTIQELGPYDHLSRFLTLCTTHYVRNIRKCPVSEQVRNMMRSLSCIEHHDWDGTLQGIVTFGEKAGQNWLLDKESSKFAFPAICWEKSFIPLDIWQARCRESNVVEVVHANVNLEGINCSLVGGVIRGKRFDLMKERALRVRNHFVNSSKSLLFSTGKGGIWNQRILLLSSPL</sequence>
<dbReference type="EMBL" id="MU795371">
    <property type="protein sequence ID" value="KAJ3806859.1"/>
    <property type="molecule type" value="Genomic_DNA"/>
</dbReference>
<evidence type="ECO:0000313" key="1">
    <source>
        <dbReference type="EMBL" id="KAJ3806859.1"/>
    </source>
</evidence>
<evidence type="ECO:0000313" key="2">
    <source>
        <dbReference type="Proteomes" id="UP001163835"/>
    </source>
</evidence>
<gene>
    <name evidence="1" type="ORF">F5876DRAFT_49232</name>
</gene>
<organism evidence="1 2">
    <name type="scientific">Lentinula aff. lateritia</name>
    <dbReference type="NCBI Taxonomy" id="2804960"/>
    <lineage>
        <taxon>Eukaryota</taxon>
        <taxon>Fungi</taxon>
        <taxon>Dikarya</taxon>
        <taxon>Basidiomycota</taxon>
        <taxon>Agaricomycotina</taxon>
        <taxon>Agaricomycetes</taxon>
        <taxon>Agaricomycetidae</taxon>
        <taxon>Agaricales</taxon>
        <taxon>Marasmiineae</taxon>
        <taxon>Omphalotaceae</taxon>
        <taxon>Lentinula</taxon>
    </lineage>
</organism>
<dbReference type="Proteomes" id="UP001163835">
    <property type="component" value="Unassembled WGS sequence"/>
</dbReference>